<dbReference type="NCBIfam" id="TIGR03156">
    <property type="entry name" value="GTP_HflX"/>
    <property type="match status" value="1"/>
</dbReference>
<name>A0A7S4BKL0_CHRCT</name>
<keyword evidence="3 8" id="KW-0479">Metal-binding</keyword>
<dbReference type="InterPro" id="IPR027417">
    <property type="entry name" value="P-loop_NTPase"/>
</dbReference>
<dbReference type="Gene3D" id="3.40.50.11060">
    <property type="entry name" value="GTPase HflX, N-terminal domain"/>
    <property type="match status" value="1"/>
</dbReference>
<evidence type="ECO:0000256" key="5">
    <source>
        <dbReference type="ARBA" id="ARBA00022842"/>
    </source>
</evidence>
<dbReference type="GO" id="GO:0043022">
    <property type="term" value="F:ribosome binding"/>
    <property type="evidence" value="ECO:0007669"/>
    <property type="project" value="TreeGrafter"/>
</dbReference>
<evidence type="ECO:0000256" key="1">
    <source>
        <dbReference type="ARBA" id="ARBA00004496"/>
    </source>
</evidence>
<evidence type="ECO:0000256" key="8">
    <source>
        <dbReference type="PIRSR" id="PIRSR006809-2"/>
    </source>
</evidence>
<dbReference type="PANTHER" id="PTHR10229">
    <property type="entry name" value="GTP-BINDING PROTEIN HFLX"/>
    <property type="match status" value="1"/>
</dbReference>
<evidence type="ECO:0000259" key="11">
    <source>
        <dbReference type="PROSITE" id="PS51705"/>
    </source>
</evidence>
<feature type="coiled-coil region" evidence="9">
    <location>
        <begin position="258"/>
        <end position="285"/>
    </location>
</feature>
<accession>A0A7S4BKL0</accession>
<dbReference type="PROSITE" id="PS51705">
    <property type="entry name" value="G_HFLX"/>
    <property type="match status" value="1"/>
</dbReference>
<keyword evidence="6 7" id="KW-0342">GTP-binding</keyword>
<feature type="binding site" evidence="7">
    <location>
        <begin position="299"/>
        <end position="306"/>
    </location>
    <ligand>
        <name>GTP</name>
        <dbReference type="ChEBI" id="CHEBI:37565"/>
    </ligand>
</feature>
<dbReference type="PANTHER" id="PTHR10229:SF0">
    <property type="entry name" value="GTP-BINDING PROTEIN 6-RELATED"/>
    <property type="match status" value="1"/>
</dbReference>
<dbReference type="PIRSF" id="PIRSF006809">
    <property type="entry name" value="GTP-binding_hflX_prd"/>
    <property type="match status" value="1"/>
</dbReference>
<dbReference type="GO" id="GO:0046872">
    <property type="term" value="F:metal ion binding"/>
    <property type="evidence" value="ECO:0007669"/>
    <property type="project" value="UniProtKB-KW"/>
</dbReference>
<feature type="binding site" evidence="8">
    <location>
        <position position="306"/>
    </location>
    <ligand>
        <name>Mg(2+)</name>
        <dbReference type="ChEBI" id="CHEBI:18420"/>
    </ligand>
</feature>
<organism evidence="12">
    <name type="scientific">Chrysotila carterae</name>
    <name type="common">Marine alga</name>
    <name type="synonym">Syracosphaera carterae</name>
    <dbReference type="NCBI Taxonomy" id="13221"/>
    <lineage>
        <taxon>Eukaryota</taxon>
        <taxon>Haptista</taxon>
        <taxon>Haptophyta</taxon>
        <taxon>Prymnesiophyceae</taxon>
        <taxon>Isochrysidales</taxon>
        <taxon>Isochrysidaceae</taxon>
        <taxon>Chrysotila</taxon>
    </lineage>
</organism>
<dbReference type="InterPro" id="IPR042108">
    <property type="entry name" value="GTPase_HflX_N_sf"/>
</dbReference>
<dbReference type="Pfam" id="PF13167">
    <property type="entry name" value="GTP-bdg_N"/>
    <property type="match status" value="1"/>
</dbReference>
<evidence type="ECO:0000256" key="7">
    <source>
        <dbReference type="PIRSR" id="PIRSR006809-1"/>
    </source>
</evidence>
<dbReference type="HAMAP" id="MF_00900">
    <property type="entry name" value="GTPase_HflX"/>
    <property type="match status" value="1"/>
</dbReference>
<dbReference type="InterPro" id="IPR030394">
    <property type="entry name" value="G_HFLX_dom"/>
</dbReference>
<evidence type="ECO:0000256" key="9">
    <source>
        <dbReference type="SAM" id="Coils"/>
    </source>
</evidence>
<dbReference type="InterPro" id="IPR025121">
    <property type="entry name" value="GTPase_HflX_N"/>
</dbReference>
<dbReference type="PRINTS" id="PR00326">
    <property type="entry name" value="GTP1OBG"/>
</dbReference>
<dbReference type="AlphaFoldDB" id="A0A7S4BKL0"/>
<feature type="binding site" evidence="8">
    <location>
        <position position="327"/>
    </location>
    <ligand>
        <name>Mg(2+)</name>
        <dbReference type="ChEBI" id="CHEBI:18420"/>
    </ligand>
</feature>
<dbReference type="InterPro" id="IPR006073">
    <property type="entry name" value="GTP-bd"/>
</dbReference>
<feature type="domain" description="Hflx-type G" evidence="11">
    <location>
        <begin position="293"/>
        <end position="469"/>
    </location>
</feature>
<evidence type="ECO:0000256" key="4">
    <source>
        <dbReference type="ARBA" id="ARBA00022741"/>
    </source>
</evidence>
<dbReference type="GO" id="GO:0005525">
    <property type="term" value="F:GTP binding"/>
    <property type="evidence" value="ECO:0007669"/>
    <property type="project" value="UniProtKB-KW"/>
</dbReference>
<keyword evidence="2" id="KW-0963">Cytoplasm</keyword>
<evidence type="ECO:0000256" key="10">
    <source>
        <dbReference type="SAM" id="MobiDB-lite"/>
    </source>
</evidence>
<keyword evidence="5 8" id="KW-0460">Magnesium</keyword>
<feature type="region of interest" description="Disordered" evidence="10">
    <location>
        <begin position="229"/>
        <end position="255"/>
    </location>
</feature>
<keyword evidence="4 7" id="KW-0547">Nucleotide-binding</keyword>
<dbReference type="GO" id="GO:0005737">
    <property type="term" value="C:cytoplasm"/>
    <property type="evidence" value="ECO:0007669"/>
    <property type="project" value="UniProtKB-SubCell"/>
</dbReference>
<feature type="compositionally biased region" description="Gly residues" evidence="10">
    <location>
        <begin position="232"/>
        <end position="245"/>
    </location>
</feature>
<sequence length="534" mass="58788">MGSAQLVTPTRSNAPSLLFLFVTTVTPEMVMSLATAGYVSHFSHSLRAGERLLVRDESDRARVSMCDSGAFGVEDSTMIYGSTAFLVGADIKQNKYKTLRSFWTLEDSLAELRRLCETAGLEVLGEESQNMQHPNPSTFIGQGKLEEVAAAVEALKVETVIFDDELSPAQQRNIQAGLGGNVQVIDRTMLILQIFAQRARTREAKLQVRAARMRYMLPRLQTFMTTGAGMDAKGGGSSSGGGGQFLKGSGESQLESDRRLFRKQISKIEAEMDEVRVQREQYRAKRKKRDNLPIVAIVGYTNAGKSSLLNKLCGSEQVYADNLLFATLDPTVRKFNLPSGKELLLSDTVGFIQKLPTKLVPAFRATLEEVEDADVVLHVVDAASPLAKQQVWSVQNIIHELNASSTPQILVLNKADKYLELHNRLPDPAELNKVHDALTPRYTVVTAARLGKGLRKLMQVVERVLLESASKATLLIPYSAGDALAQVHKVGTVVEEEFEVSGTRVVAYLPRSLLNKLERYTLRPEQETAAAKAQ</sequence>
<protein>
    <recommendedName>
        <fullName evidence="11">Hflx-type G domain-containing protein</fullName>
    </recommendedName>
</protein>
<comment type="subcellular location">
    <subcellularLocation>
        <location evidence="1">Cytoplasm</location>
    </subcellularLocation>
</comment>
<evidence type="ECO:0000256" key="6">
    <source>
        <dbReference type="ARBA" id="ARBA00023134"/>
    </source>
</evidence>
<comment type="cofactor">
    <cofactor evidence="8">
        <name>Mg(2+)</name>
        <dbReference type="ChEBI" id="CHEBI:18420"/>
    </cofactor>
</comment>
<dbReference type="InterPro" id="IPR032305">
    <property type="entry name" value="GTP-bd_M"/>
</dbReference>
<dbReference type="Pfam" id="PF01926">
    <property type="entry name" value="MMR_HSR1"/>
    <property type="match status" value="1"/>
</dbReference>
<dbReference type="Gene3D" id="3.40.50.300">
    <property type="entry name" value="P-loop containing nucleotide triphosphate hydrolases"/>
    <property type="match status" value="1"/>
</dbReference>
<dbReference type="EMBL" id="HBIZ01033809">
    <property type="protein sequence ID" value="CAE0768948.1"/>
    <property type="molecule type" value="Transcribed_RNA"/>
</dbReference>
<dbReference type="SUPFAM" id="SSF52540">
    <property type="entry name" value="P-loop containing nucleoside triphosphate hydrolases"/>
    <property type="match status" value="1"/>
</dbReference>
<evidence type="ECO:0000313" key="12">
    <source>
        <dbReference type="EMBL" id="CAE0768948.1"/>
    </source>
</evidence>
<evidence type="ECO:0000256" key="3">
    <source>
        <dbReference type="ARBA" id="ARBA00022723"/>
    </source>
</evidence>
<feature type="binding site" evidence="7">
    <location>
        <begin position="325"/>
        <end position="329"/>
    </location>
    <ligand>
        <name>GTP</name>
        <dbReference type="ChEBI" id="CHEBI:37565"/>
    </ligand>
</feature>
<gene>
    <name evidence="12" type="ORF">PCAR00345_LOCUS21560</name>
</gene>
<keyword evidence="9" id="KW-0175">Coiled coil</keyword>
<feature type="binding site" evidence="7">
    <location>
        <begin position="347"/>
        <end position="350"/>
    </location>
    <ligand>
        <name>GTP</name>
        <dbReference type="ChEBI" id="CHEBI:37565"/>
    </ligand>
</feature>
<dbReference type="InterPro" id="IPR016496">
    <property type="entry name" value="GTPase_HflX"/>
</dbReference>
<dbReference type="FunFam" id="3.40.50.11060:FF:000001">
    <property type="entry name" value="GTPase HflX"/>
    <property type="match status" value="1"/>
</dbReference>
<feature type="binding site" evidence="7">
    <location>
        <begin position="413"/>
        <end position="416"/>
    </location>
    <ligand>
        <name>GTP</name>
        <dbReference type="ChEBI" id="CHEBI:37565"/>
    </ligand>
</feature>
<dbReference type="Pfam" id="PF16360">
    <property type="entry name" value="GTP-bdg_M"/>
    <property type="match status" value="1"/>
</dbReference>
<dbReference type="CDD" id="cd01878">
    <property type="entry name" value="HflX"/>
    <property type="match status" value="1"/>
</dbReference>
<dbReference type="Gene3D" id="6.10.250.2860">
    <property type="match status" value="1"/>
</dbReference>
<proteinExistence type="inferred from homology"/>
<evidence type="ECO:0000256" key="2">
    <source>
        <dbReference type="ARBA" id="ARBA00022490"/>
    </source>
</evidence>
<reference evidence="12" key="1">
    <citation type="submission" date="2021-01" db="EMBL/GenBank/DDBJ databases">
        <authorList>
            <person name="Corre E."/>
            <person name="Pelletier E."/>
            <person name="Niang G."/>
            <person name="Scheremetjew M."/>
            <person name="Finn R."/>
            <person name="Kale V."/>
            <person name="Holt S."/>
            <person name="Cochrane G."/>
            <person name="Meng A."/>
            <person name="Brown T."/>
            <person name="Cohen L."/>
        </authorList>
    </citation>
    <scope>NUCLEOTIDE SEQUENCE</scope>
    <source>
        <strain evidence="12">CCMP645</strain>
    </source>
</reference>